<accession>A0ABT6UJY0</accession>
<gene>
    <name evidence="2" type="ORF">ODY93_22670</name>
</gene>
<evidence type="ECO:0000313" key="2">
    <source>
        <dbReference type="EMBL" id="MDI5834378.1"/>
    </source>
</evidence>
<protein>
    <submittedName>
        <fullName evidence="2">Uncharacterized protein</fullName>
    </submittedName>
</protein>
<dbReference type="EMBL" id="JAOTLW010000059">
    <property type="protein sequence ID" value="MDI5834378.1"/>
    <property type="molecule type" value="Genomic_DNA"/>
</dbReference>
<keyword evidence="1" id="KW-0812">Transmembrane</keyword>
<organism evidence="2 3">
    <name type="scientific">Shewanella xiamenensis</name>
    <dbReference type="NCBI Taxonomy" id="332186"/>
    <lineage>
        <taxon>Bacteria</taxon>
        <taxon>Pseudomonadati</taxon>
        <taxon>Pseudomonadota</taxon>
        <taxon>Gammaproteobacteria</taxon>
        <taxon>Alteromonadales</taxon>
        <taxon>Shewanellaceae</taxon>
        <taxon>Shewanella</taxon>
    </lineage>
</organism>
<proteinExistence type="predicted"/>
<name>A0ABT6UJY0_9GAMM</name>
<comment type="caution">
    <text evidence="2">The sequence shown here is derived from an EMBL/GenBank/DDBJ whole genome shotgun (WGS) entry which is preliminary data.</text>
</comment>
<reference evidence="2 3" key="1">
    <citation type="submission" date="2022-09" db="EMBL/GenBank/DDBJ databases">
        <title>The outer-membrane cytochrome OmcA is essential for infection of Shewanella oneidensis by a zebrafish-associated bacteriophage.</title>
        <authorList>
            <person name="Grenfell A.W."/>
            <person name="Intile P."/>
            <person name="Mcfarlane J."/>
            <person name="Leung D."/>
            <person name="Abdalla K."/>
            <person name="Wold M."/>
            <person name="Kees E."/>
            <person name="Gralnick J."/>
        </authorList>
    </citation>
    <scope>NUCLEOTIDE SEQUENCE [LARGE SCALE GENOMIC DNA]</scope>
    <source>
        <strain evidence="2 3">NF-5</strain>
    </source>
</reference>
<keyword evidence="1" id="KW-0472">Membrane</keyword>
<keyword evidence="1" id="KW-1133">Transmembrane helix</keyword>
<feature type="transmembrane region" description="Helical" evidence="1">
    <location>
        <begin position="12"/>
        <end position="32"/>
    </location>
</feature>
<sequence length="44" mass="5056">MKTTSFLPEFMGWIVGVGAFIGGFIGINKIFVDRVNFKRIYRTK</sequence>
<dbReference type="Proteomes" id="UP001159075">
    <property type="component" value="Unassembled WGS sequence"/>
</dbReference>
<evidence type="ECO:0000256" key="1">
    <source>
        <dbReference type="SAM" id="Phobius"/>
    </source>
</evidence>
<keyword evidence="3" id="KW-1185">Reference proteome</keyword>
<evidence type="ECO:0000313" key="3">
    <source>
        <dbReference type="Proteomes" id="UP001159075"/>
    </source>
</evidence>